<proteinExistence type="predicted"/>
<protein>
    <submittedName>
        <fullName evidence="2">Uncharacterized protein</fullName>
    </submittedName>
</protein>
<evidence type="ECO:0000313" key="1">
    <source>
        <dbReference type="EMBL" id="CAA2631977.1"/>
    </source>
</evidence>
<reference evidence="2" key="1">
    <citation type="submission" date="2020-02" db="EMBL/GenBank/DDBJ databases">
        <authorList>
            <person name="Scholz U."/>
            <person name="Mascher M."/>
            <person name="Fiebig A."/>
        </authorList>
    </citation>
    <scope>NUCLEOTIDE SEQUENCE</scope>
</reference>
<dbReference type="Proteomes" id="UP000663760">
    <property type="component" value="Chromosome 14"/>
</dbReference>
<keyword evidence="3" id="KW-1185">Reference proteome</keyword>
<sequence>MTAQVSTGPLVALAPYATGLLAVNWLREKAMGAAPVVHRGRLSIPIGHGRSAVTTPLQQASRWTLAPPQCCRRCRGLRRSPCGEAGPNEDRCCRKDLFSIHGWIVSPHPSLLGIYTSLYFPGMLD</sequence>
<gene>
    <name evidence="1" type="ORF">SI7747_14017625</name>
    <name evidence="2" type="ORF">SI8410_14019008</name>
</gene>
<dbReference type="EMBL" id="LR746277">
    <property type="protein sequence ID" value="CAA7408330.1"/>
    <property type="molecule type" value="Genomic_DNA"/>
</dbReference>
<dbReference type="AlphaFoldDB" id="A0A7I8LER2"/>
<evidence type="ECO:0000313" key="2">
    <source>
        <dbReference type="EMBL" id="CAA7408330.1"/>
    </source>
</evidence>
<organism evidence="2 3">
    <name type="scientific">Spirodela intermedia</name>
    <name type="common">Intermediate duckweed</name>
    <dbReference type="NCBI Taxonomy" id="51605"/>
    <lineage>
        <taxon>Eukaryota</taxon>
        <taxon>Viridiplantae</taxon>
        <taxon>Streptophyta</taxon>
        <taxon>Embryophyta</taxon>
        <taxon>Tracheophyta</taxon>
        <taxon>Spermatophyta</taxon>
        <taxon>Magnoliopsida</taxon>
        <taxon>Liliopsida</taxon>
        <taxon>Araceae</taxon>
        <taxon>Lemnoideae</taxon>
        <taxon>Spirodela</taxon>
    </lineage>
</organism>
<evidence type="ECO:0000313" key="3">
    <source>
        <dbReference type="Proteomes" id="UP000663760"/>
    </source>
</evidence>
<dbReference type="EMBL" id="LR743601">
    <property type="protein sequence ID" value="CAA2631977.1"/>
    <property type="molecule type" value="Genomic_DNA"/>
</dbReference>
<name>A0A7I8LER2_SPIIN</name>
<accession>A0A7I8LER2</accession>